<sequence length="326" mass="35306">MNTNSEESAGQYQHHHQSQQPIDASHDQTGHLHQQDYASYPQISVDQATDHHDDAQHAGADGFGAPVMGAPSIPSAHPLNSQAATGEIADPPPPPPYSAVAAAQVEPLQSARASETLEQAPIQSAGGSRDGDPPSQQSNPYVQTAAVSGSAVADKSPMDMILENLNKLGKKAEEETAKLWNHYTAWGRINQGAKVLSEGGIENVFKQTFGITTNEQLRKSYACYLSTSTGPVVGTLYISTVKIAFCSDRPLRHTPTPDQQVSSYYKVVIPLERVKAVDASANKDKPAEKYIQIVTVDDHEFWFMGFVNYDKGLKNLQEAIQTVPSQ</sequence>
<proteinExistence type="predicted"/>
<reference evidence="2" key="1">
    <citation type="journal article" date="2024" name="Proc. Natl. Acad. Sci. U.S.A.">
        <title>Extraordinary preservation of gene collinearity over three hundred million years revealed in homosporous lycophytes.</title>
        <authorList>
            <person name="Li C."/>
            <person name="Wickell D."/>
            <person name="Kuo L.Y."/>
            <person name="Chen X."/>
            <person name="Nie B."/>
            <person name="Liao X."/>
            <person name="Peng D."/>
            <person name="Ji J."/>
            <person name="Jenkins J."/>
            <person name="Williams M."/>
            <person name="Shu S."/>
            <person name="Plott C."/>
            <person name="Barry K."/>
            <person name="Rajasekar S."/>
            <person name="Grimwood J."/>
            <person name="Han X."/>
            <person name="Sun S."/>
            <person name="Hou Z."/>
            <person name="He W."/>
            <person name="Dai G."/>
            <person name="Sun C."/>
            <person name="Schmutz J."/>
            <person name="Leebens-Mack J.H."/>
            <person name="Li F.W."/>
            <person name="Wang L."/>
        </authorList>
    </citation>
    <scope>NUCLEOTIDE SEQUENCE [LARGE SCALE GENOMIC DNA]</scope>
    <source>
        <strain evidence="2">cv. PW_Plant_1</strain>
    </source>
</reference>
<protein>
    <submittedName>
        <fullName evidence="1">Uncharacterized protein</fullName>
    </submittedName>
</protein>
<keyword evidence="2" id="KW-1185">Reference proteome</keyword>
<name>A0ACC2AUE1_DIPCM</name>
<evidence type="ECO:0000313" key="2">
    <source>
        <dbReference type="Proteomes" id="UP001162992"/>
    </source>
</evidence>
<comment type="caution">
    <text evidence="1">The sequence shown here is derived from an EMBL/GenBank/DDBJ whole genome shotgun (WGS) entry which is preliminary data.</text>
</comment>
<evidence type="ECO:0000313" key="1">
    <source>
        <dbReference type="EMBL" id="KAJ7521172.1"/>
    </source>
</evidence>
<dbReference type="EMBL" id="CM055110">
    <property type="protein sequence ID" value="KAJ7521172.1"/>
    <property type="molecule type" value="Genomic_DNA"/>
</dbReference>
<accession>A0ACC2AUE1</accession>
<gene>
    <name evidence="1" type="ORF">O6H91_19G041200</name>
</gene>
<organism evidence="1 2">
    <name type="scientific">Diphasiastrum complanatum</name>
    <name type="common">Issler's clubmoss</name>
    <name type="synonym">Lycopodium complanatum</name>
    <dbReference type="NCBI Taxonomy" id="34168"/>
    <lineage>
        <taxon>Eukaryota</taxon>
        <taxon>Viridiplantae</taxon>
        <taxon>Streptophyta</taxon>
        <taxon>Embryophyta</taxon>
        <taxon>Tracheophyta</taxon>
        <taxon>Lycopodiopsida</taxon>
        <taxon>Lycopodiales</taxon>
        <taxon>Lycopodiaceae</taxon>
        <taxon>Lycopodioideae</taxon>
        <taxon>Diphasiastrum</taxon>
    </lineage>
</organism>
<dbReference type="Proteomes" id="UP001162992">
    <property type="component" value="Chromosome 19"/>
</dbReference>